<feature type="compositionally biased region" description="Low complexity" evidence="1">
    <location>
        <begin position="103"/>
        <end position="118"/>
    </location>
</feature>
<feature type="region of interest" description="Disordered" evidence="1">
    <location>
        <begin position="76"/>
        <end position="249"/>
    </location>
</feature>
<comment type="caution">
    <text evidence="2">The sequence shown here is derived from an EMBL/GenBank/DDBJ whole genome shotgun (WGS) entry which is preliminary data.</text>
</comment>
<accession>A0ABN9R161</accession>
<feature type="compositionally biased region" description="Acidic residues" evidence="1">
    <location>
        <begin position="92"/>
        <end position="102"/>
    </location>
</feature>
<protein>
    <submittedName>
        <fullName evidence="2">Uncharacterized protein</fullName>
    </submittedName>
</protein>
<name>A0ABN9R161_9DINO</name>
<reference evidence="2" key="1">
    <citation type="submission" date="2023-10" db="EMBL/GenBank/DDBJ databases">
        <authorList>
            <person name="Chen Y."/>
            <person name="Shah S."/>
            <person name="Dougan E. K."/>
            <person name="Thang M."/>
            <person name="Chan C."/>
        </authorList>
    </citation>
    <scope>NUCLEOTIDE SEQUENCE [LARGE SCALE GENOMIC DNA]</scope>
</reference>
<dbReference type="EMBL" id="CAUYUJ010005047">
    <property type="protein sequence ID" value="CAK0812057.1"/>
    <property type="molecule type" value="Genomic_DNA"/>
</dbReference>
<proteinExistence type="predicted"/>
<feature type="region of interest" description="Disordered" evidence="1">
    <location>
        <begin position="1"/>
        <end position="30"/>
    </location>
</feature>
<dbReference type="Proteomes" id="UP001189429">
    <property type="component" value="Unassembled WGS sequence"/>
</dbReference>
<evidence type="ECO:0000256" key="1">
    <source>
        <dbReference type="SAM" id="MobiDB-lite"/>
    </source>
</evidence>
<keyword evidence="3" id="KW-1185">Reference proteome</keyword>
<evidence type="ECO:0000313" key="2">
    <source>
        <dbReference type="EMBL" id="CAK0812057.1"/>
    </source>
</evidence>
<feature type="compositionally biased region" description="Basic and acidic residues" evidence="1">
    <location>
        <begin position="235"/>
        <end position="249"/>
    </location>
</feature>
<feature type="compositionally biased region" description="Basic and acidic residues" evidence="1">
    <location>
        <begin position="138"/>
        <end position="162"/>
    </location>
</feature>
<feature type="compositionally biased region" description="Low complexity" evidence="1">
    <location>
        <begin position="223"/>
        <end position="234"/>
    </location>
</feature>
<organism evidence="2 3">
    <name type="scientific">Prorocentrum cordatum</name>
    <dbReference type="NCBI Taxonomy" id="2364126"/>
    <lineage>
        <taxon>Eukaryota</taxon>
        <taxon>Sar</taxon>
        <taxon>Alveolata</taxon>
        <taxon>Dinophyceae</taxon>
        <taxon>Prorocentrales</taxon>
        <taxon>Prorocentraceae</taxon>
        <taxon>Prorocentrum</taxon>
    </lineage>
</organism>
<sequence length="265" mass="28296">MRPPFRQAVHRGAPAGVRGPASAQEGGDEEAFVAEEEKIAKYHEARSLPVKVKTKGRFSPAEIARKQALEREASAQFLKRESSGDGLPQVLEDGEAEGEGEAPEAPAPEAAAEAGGEAAEPKKGRKTVVSQAQAVDTAARDNEKSILDEVDLKMRADLEKRRSPFCKSSARSGSRRFPHAAGTGGAREPAHEGRIPCPDQGEGVAAGRDQGSGAAGYPHPARPGRMSARPASASARRDKERLQRLRENNVAAVERRRMERLEAGS</sequence>
<evidence type="ECO:0000313" key="3">
    <source>
        <dbReference type="Proteomes" id="UP001189429"/>
    </source>
</evidence>
<gene>
    <name evidence="2" type="ORF">PCOR1329_LOCUS16449</name>
</gene>